<name>A0AA38LE59_TAXCH</name>
<gene>
    <name evidence="1" type="ORF">KI387_016287</name>
</gene>
<evidence type="ECO:0000313" key="2">
    <source>
        <dbReference type="Proteomes" id="UP000824469"/>
    </source>
</evidence>
<proteinExistence type="predicted"/>
<reference evidence="1 2" key="1">
    <citation type="journal article" date="2021" name="Nat. Plants">
        <title>The Taxus genome provides insights into paclitaxel biosynthesis.</title>
        <authorList>
            <person name="Xiong X."/>
            <person name="Gou J."/>
            <person name="Liao Q."/>
            <person name="Li Y."/>
            <person name="Zhou Q."/>
            <person name="Bi G."/>
            <person name="Li C."/>
            <person name="Du R."/>
            <person name="Wang X."/>
            <person name="Sun T."/>
            <person name="Guo L."/>
            <person name="Liang H."/>
            <person name="Lu P."/>
            <person name="Wu Y."/>
            <person name="Zhang Z."/>
            <person name="Ro D.K."/>
            <person name="Shang Y."/>
            <person name="Huang S."/>
            <person name="Yan J."/>
        </authorList>
    </citation>
    <scope>NUCLEOTIDE SEQUENCE [LARGE SCALE GENOMIC DNA]</scope>
    <source>
        <strain evidence="1">Ta-2019</strain>
    </source>
</reference>
<organism evidence="1 2">
    <name type="scientific">Taxus chinensis</name>
    <name type="common">Chinese yew</name>
    <name type="synonym">Taxus wallichiana var. chinensis</name>
    <dbReference type="NCBI Taxonomy" id="29808"/>
    <lineage>
        <taxon>Eukaryota</taxon>
        <taxon>Viridiplantae</taxon>
        <taxon>Streptophyta</taxon>
        <taxon>Embryophyta</taxon>
        <taxon>Tracheophyta</taxon>
        <taxon>Spermatophyta</taxon>
        <taxon>Pinopsida</taxon>
        <taxon>Pinidae</taxon>
        <taxon>Conifers II</taxon>
        <taxon>Cupressales</taxon>
        <taxon>Taxaceae</taxon>
        <taxon>Taxus</taxon>
    </lineage>
</organism>
<protein>
    <submittedName>
        <fullName evidence="1">Uncharacterized protein</fullName>
    </submittedName>
</protein>
<feature type="non-terminal residue" evidence="1">
    <location>
        <position position="82"/>
    </location>
</feature>
<comment type="caution">
    <text evidence="1">The sequence shown here is derived from an EMBL/GenBank/DDBJ whole genome shotgun (WGS) entry which is preliminary data.</text>
</comment>
<keyword evidence="2" id="KW-1185">Reference proteome</keyword>
<sequence>TNIVLGVQWLHSLGEFQTNFQTMEMKFKSEGRNVILRGSSSGHPELLRPRGSRGSIGMVGWIGQYTIWFQPRNSEDGHQKYH</sequence>
<dbReference type="Proteomes" id="UP000824469">
    <property type="component" value="Unassembled WGS sequence"/>
</dbReference>
<dbReference type="AlphaFoldDB" id="A0AA38LE59"/>
<dbReference type="EMBL" id="JAHRHJ020000003">
    <property type="protein sequence ID" value="KAH9321648.1"/>
    <property type="molecule type" value="Genomic_DNA"/>
</dbReference>
<accession>A0AA38LE59</accession>
<feature type="non-terminal residue" evidence="1">
    <location>
        <position position="1"/>
    </location>
</feature>
<evidence type="ECO:0000313" key="1">
    <source>
        <dbReference type="EMBL" id="KAH9321648.1"/>
    </source>
</evidence>